<dbReference type="EMBL" id="CM055735">
    <property type="protein sequence ID" value="KAJ8008323.1"/>
    <property type="molecule type" value="Genomic_DNA"/>
</dbReference>
<comment type="caution">
    <text evidence="1">The sequence shown here is derived from an EMBL/GenBank/DDBJ whole genome shotgun (WGS) entry which is preliminary data.</text>
</comment>
<name>A0ACC2GX42_DALPE</name>
<proteinExistence type="predicted"/>
<evidence type="ECO:0000313" key="2">
    <source>
        <dbReference type="Proteomes" id="UP001157502"/>
    </source>
</evidence>
<reference evidence="1" key="1">
    <citation type="submission" date="2021-05" db="EMBL/GenBank/DDBJ databases">
        <authorList>
            <person name="Pan Q."/>
            <person name="Jouanno E."/>
            <person name="Zahm M."/>
            <person name="Klopp C."/>
            <person name="Cabau C."/>
            <person name="Louis A."/>
            <person name="Berthelot C."/>
            <person name="Parey E."/>
            <person name="Roest Crollius H."/>
            <person name="Montfort J."/>
            <person name="Robinson-Rechavi M."/>
            <person name="Bouchez O."/>
            <person name="Lampietro C."/>
            <person name="Lopez Roques C."/>
            <person name="Donnadieu C."/>
            <person name="Postlethwait J."/>
            <person name="Bobe J."/>
            <person name="Dillon D."/>
            <person name="Chandos A."/>
            <person name="von Hippel F."/>
            <person name="Guiguen Y."/>
        </authorList>
    </citation>
    <scope>NUCLEOTIDE SEQUENCE</scope>
    <source>
        <strain evidence="1">YG-Jan2019</strain>
    </source>
</reference>
<dbReference type="Proteomes" id="UP001157502">
    <property type="component" value="Chromosome 8"/>
</dbReference>
<sequence>MKELPFARCHVVVLDSVSSTGRPMLSWLPRFYQPVWEAFTPHEAYTRTRAKVQLDLLLTHSSPYMLALLYTCPRSPFSFPVC</sequence>
<keyword evidence="2" id="KW-1185">Reference proteome</keyword>
<accession>A0ACC2GX42</accession>
<organism evidence="1 2">
    <name type="scientific">Dallia pectoralis</name>
    <name type="common">Alaska blackfish</name>
    <dbReference type="NCBI Taxonomy" id="75939"/>
    <lineage>
        <taxon>Eukaryota</taxon>
        <taxon>Metazoa</taxon>
        <taxon>Chordata</taxon>
        <taxon>Craniata</taxon>
        <taxon>Vertebrata</taxon>
        <taxon>Euteleostomi</taxon>
        <taxon>Actinopterygii</taxon>
        <taxon>Neopterygii</taxon>
        <taxon>Teleostei</taxon>
        <taxon>Protacanthopterygii</taxon>
        <taxon>Esociformes</taxon>
        <taxon>Umbridae</taxon>
        <taxon>Dallia</taxon>
    </lineage>
</organism>
<protein>
    <submittedName>
        <fullName evidence="1">Uncharacterized protein</fullName>
    </submittedName>
</protein>
<evidence type="ECO:0000313" key="1">
    <source>
        <dbReference type="EMBL" id="KAJ8008323.1"/>
    </source>
</evidence>
<gene>
    <name evidence="1" type="ORF">DPEC_G00103640</name>
</gene>